<accession>A0AAV1CH72</accession>
<proteinExistence type="predicted"/>
<reference evidence="3" key="1">
    <citation type="submission" date="2023-03" db="EMBL/GenBank/DDBJ databases">
        <authorList>
            <person name="Julca I."/>
        </authorList>
    </citation>
    <scope>NUCLEOTIDE SEQUENCE</scope>
</reference>
<protein>
    <submittedName>
        <fullName evidence="3">OLC1v1030551C1</fullName>
    </submittedName>
</protein>
<sequence length="75" mass="8162">MSNSDHDVSGSNRSGDLAVHTSRNQDDRMDVHGSDNPGVSIVSKLLVPGNYLSWSKAMRISLKPNRSMAMSMEVS</sequence>
<evidence type="ECO:0000256" key="1">
    <source>
        <dbReference type="SAM" id="MobiDB-lite"/>
    </source>
</evidence>
<evidence type="ECO:0000313" key="4">
    <source>
        <dbReference type="Proteomes" id="UP001161247"/>
    </source>
</evidence>
<feature type="domain" description="Retrotransposon Copia-like N-terminal" evidence="2">
    <location>
        <begin position="32"/>
        <end position="63"/>
    </location>
</feature>
<feature type="compositionally biased region" description="Basic and acidic residues" evidence="1">
    <location>
        <begin position="23"/>
        <end position="33"/>
    </location>
</feature>
<gene>
    <name evidence="3" type="ORF">OLC1_LOCUS5862</name>
</gene>
<evidence type="ECO:0000259" key="2">
    <source>
        <dbReference type="Pfam" id="PF14244"/>
    </source>
</evidence>
<name>A0AAV1CH72_OLDCO</name>
<dbReference type="Pfam" id="PF14244">
    <property type="entry name" value="Retrotran_gag_3"/>
    <property type="match status" value="1"/>
</dbReference>
<dbReference type="AlphaFoldDB" id="A0AAV1CH72"/>
<dbReference type="InterPro" id="IPR029472">
    <property type="entry name" value="Copia-like_N"/>
</dbReference>
<evidence type="ECO:0000313" key="3">
    <source>
        <dbReference type="EMBL" id="CAI9094760.1"/>
    </source>
</evidence>
<feature type="region of interest" description="Disordered" evidence="1">
    <location>
        <begin position="1"/>
        <end position="38"/>
    </location>
</feature>
<keyword evidence="4" id="KW-1185">Reference proteome</keyword>
<dbReference type="Proteomes" id="UP001161247">
    <property type="component" value="Chromosome 2"/>
</dbReference>
<dbReference type="EMBL" id="OX459119">
    <property type="protein sequence ID" value="CAI9094760.1"/>
    <property type="molecule type" value="Genomic_DNA"/>
</dbReference>
<organism evidence="3 4">
    <name type="scientific">Oldenlandia corymbosa var. corymbosa</name>
    <dbReference type="NCBI Taxonomy" id="529605"/>
    <lineage>
        <taxon>Eukaryota</taxon>
        <taxon>Viridiplantae</taxon>
        <taxon>Streptophyta</taxon>
        <taxon>Embryophyta</taxon>
        <taxon>Tracheophyta</taxon>
        <taxon>Spermatophyta</taxon>
        <taxon>Magnoliopsida</taxon>
        <taxon>eudicotyledons</taxon>
        <taxon>Gunneridae</taxon>
        <taxon>Pentapetalae</taxon>
        <taxon>asterids</taxon>
        <taxon>lamiids</taxon>
        <taxon>Gentianales</taxon>
        <taxon>Rubiaceae</taxon>
        <taxon>Rubioideae</taxon>
        <taxon>Spermacoceae</taxon>
        <taxon>Hedyotis-Oldenlandia complex</taxon>
        <taxon>Oldenlandia</taxon>
    </lineage>
</organism>